<dbReference type="EMBL" id="GALX01005327">
    <property type="protein sequence ID" value="JAB63139.1"/>
    <property type="molecule type" value="Transcribed_RNA"/>
</dbReference>
<dbReference type="EMBL" id="GALX01005328">
    <property type="protein sequence ID" value="JAB63138.1"/>
    <property type="molecule type" value="Transcribed_RNA"/>
</dbReference>
<name>V5GSC2_ANOGL</name>
<dbReference type="Pfam" id="PF16087">
    <property type="entry name" value="DUF4817"/>
    <property type="match status" value="1"/>
</dbReference>
<reference evidence="2" key="1">
    <citation type="submission" date="2013-07" db="EMBL/GenBank/DDBJ databases">
        <title>Midgut Transcriptome Profiling of Anoplphora glabripennis, a Lignocellulose Degrading, Wood-Boring Cerambycid.</title>
        <authorList>
            <person name="Scully E.D."/>
            <person name="Hoover K."/>
            <person name="Carlson J.E."/>
            <person name="Tien M."/>
            <person name="Geib S.M."/>
        </authorList>
    </citation>
    <scope>NUCLEOTIDE SEQUENCE</scope>
</reference>
<evidence type="ECO:0000313" key="2">
    <source>
        <dbReference type="EMBL" id="JAB63138.1"/>
    </source>
</evidence>
<dbReference type="AlphaFoldDB" id="V5GSC2"/>
<proteinExistence type="predicted"/>
<protein>
    <recommendedName>
        <fullName evidence="1">DUF4817 domain-containing protein</fullName>
    </recommendedName>
</protein>
<sequence length="166" mass="19898">MQQYTFSEYVDMLLTLGECHGSARAAAQRYGEKFPNRNVPNYKTFLCTERRLRERGTLKRNNFERGRRRIIRNVLNEENILNLVEANATLSTRRLSVQNNMSHMTVWRIMREQQLYPYHYRQAQDILPQDKPMRRQFCQLVLDRQAEDPMFLSNIIFTNEATFTRS</sequence>
<dbReference type="PANTHER" id="PTHR47326">
    <property type="entry name" value="TRANSPOSABLE ELEMENT TC3 TRANSPOSASE-LIKE PROTEIN"/>
    <property type="match status" value="1"/>
</dbReference>
<evidence type="ECO:0000259" key="1">
    <source>
        <dbReference type="Pfam" id="PF16087"/>
    </source>
</evidence>
<organism evidence="2">
    <name type="scientific">Anoplophora glabripennis</name>
    <name type="common">Asian longhorn beetle</name>
    <name type="synonym">Anoplophora nobilis</name>
    <dbReference type="NCBI Taxonomy" id="217634"/>
    <lineage>
        <taxon>Eukaryota</taxon>
        <taxon>Metazoa</taxon>
        <taxon>Ecdysozoa</taxon>
        <taxon>Arthropoda</taxon>
        <taxon>Hexapoda</taxon>
        <taxon>Insecta</taxon>
        <taxon>Pterygota</taxon>
        <taxon>Neoptera</taxon>
        <taxon>Endopterygota</taxon>
        <taxon>Coleoptera</taxon>
        <taxon>Polyphaga</taxon>
        <taxon>Cucujiformia</taxon>
        <taxon>Chrysomeloidea</taxon>
        <taxon>Cerambycidae</taxon>
        <taxon>Lamiinae</taxon>
        <taxon>Lamiini</taxon>
        <taxon>Anoplophora</taxon>
    </lineage>
</organism>
<feature type="non-terminal residue" evidence="2">
    <location>
        <position position="166"/>
    </location>
</feature>
<accession>V5GSC2</accession>
<dbReference type="PANTHER" id="PTHR47326:SF1">
    <property type="entry name" value="HTH PSQ-TYPE DOMAIN-CONTAINING PROTEIN"/>
    <property type="match status" value="1"/>
</dbReference>
<feature type="domain" description="DUF4817" evidence="1">
    <location>
        <begin position="5"/>
        <end position="58"/>
    </location>
</feature>
<dbReference type="InterPro" id="IPR032135">
    <property type="entry name" value="DUF4817"/>
</dbReference>